<reference evidence="9" key="1">
    <citation type="submission" date="2021-01" db="EMBL/GenBank/DDBJ databases">
        <title>Modified the classification status of verrucomicrobia.</title>
        <authorList>
            <person name="Feng X."/>
        </authorList>
    </citation>
    <scope>NUCLEOTIDE SEQUENCE</scope>
    <source>
        <strain evidence="9">JCM 18052</strain>
    </source>
</reference>
<gene>
    <name evidence="9" type="ORF">JIN84_02435</name>
</gene>
<feature type="transmembrane region" description="Helical" evidence="6">
    <location>
        <begin position="297"/>
        <end position="313"/>
    </location>
</feature>
<dbReference type="EMBL" id="JAENIK010000004">
    <property type="protein sequence ID" value="MBK1814453.1"/>
    <property type="molecule type" value="Genomic_DNA"/>
</dbReference>
<dbReference type="Proteomes" id="UP000600139">
    <property type="component" value="Unassembled WGS sequence"/>
</dbReference>
<comment type="caution">
    <text evidence="9">The sequence shown here is derived from an EMBL/GenBank/DDBJ whole genome shotgun (WGS) entry which is preliminary data.</text>
</comment>
<dbReference type="AlphaFoldDB" id="A0A934R1K2"/>
<evidence type="ECO:0000313" key="9">
    <source>
        <dbReference type="EMBL" id="MBK1814453.1"/>
    </source>
</evidence>
<dbReference type="SUPFAM" id="SSF56281">
    <property type="entry name" value="Metallo-hydrolase/oxidoreductase"/>
    <property type="match status" value="1"/>
</dbReference>
<dbReference type="PANTHER" id="PTHR30619:SF7">
    <property type="entry name" value="BETA-LACTAMASE DOMAIN PROTEIN"/>
    <property type="match status" value="1"/>
</dbReference>
<evidence type="ECO:0000259" key="8">
    <source>
        <dbReference type="Pfam" id="PF13567"/>
    </source>
</evidence>
<feature type="transmembrane region" description="Helical" evidence="6">
    <location>
        <begin position="274"/>
        <end position="291"/>
    </location>
</feature>
<evidence type="ECO:0000256" key="2">
    <source>
        <dbReference type="ARBA" id="ARBA00022475"/>
    </source>
</evidence>
<organism evidence="9 10">
    <name type="scientific">Luteolibacter yonseiensis</name>
    <dbReference type="NCBI Taxonomy" id="1144680"/>
    <lineage>
        <taxon>Bacteria</taxon>
        <taxon>Pseudomonadati</taxon>
        <taxon>Verrucomicrobiota</taxon>
        <taxon>Verrucomicrobiia</taxon>
        <taxon>Verrucomicrobiales</taxon>
        <taxon>Verrucomicrobiaceae</taxon>
        <taxon>Luteolibacter</taxon>
    </lineage>
</organism>
<evidence type="ECO:0000256" key="1">
    <source>
        <dbReference type="ARBA" id="ARBA00004651"/>
    </source>
</evidence>
<dbReference type="NCBIfam" id="TIGR00360">
    <property type="entry name" value="ComEC_N-term"/>
    <property type="match status" value="1"/>
</dbReference>
<keyword evidence="10" id="KW-1185">Reference proteome</keyword>
<evidence type="ECO:0000256" key="4">
    <source>
        <dbReference type="ARBA" id="ARBA00022989"/>
    </source>
</evidence>
<feature type="domain" description="ComEC/Rec2-related protein" evidence="7">
    <location>
        <begin position="227"/>
        <end position="491"/>
    </location>
</feature>
<proteinExistence type="predicted"/>
<evidence type="ECO:0000259" key="7">
    <source>
        <dbReference type="Pfam" id="PF03772"/>
    </source>
</evidence>
<dbReference type="InterPro" id="IPR052159">
    <property type="entry name" value="Competence_DNA_uptake"/>
</dbReference>
<evidence type="ECO:0000256" key="5">
    <source>
        <dbReference type="ARBA" id="ARBA00023136"/>
    </source>
</evidence>
<dbReference type="InterPro" id="IPR025405">
    <property type="entry name" value="DUF4131"/>
</dbReference>
<protein>
    <submittedName>
        <fullName evidence="9">ComEC/Rec2 family competence protein</fullName>
    </submittedName>
</protein>
<dbReference type="PANTHER" id="PTHR30619">
    <property type="entry name" value="DNA INTERNALIZATION/COMPETENCE PROTEIN COMEC/REC2"/>
    <property type="match status" value="1"/>
</dbReference>
<keyword evidence="5 6" id="KW-0472">Membrane</keyword>
<dbReference type="Pfam" id="PF13567">
    <property type="entry name" value="DUF4131"/>
    <property type="match status" value="1"/>
</dbReference>
<dbReference type="InterPro" id="IPR036866">
    <property type="entry name" value="RibonucZ/Hydroxyglut_hydro"/>
</dbReference>
<dbReference type="Pfam" id="PF03772">
    <property type="entry name" value="Competence"/>
    <property type="match status" value="1"/>
</dbReference>
<feature type="transmembrane region" description="Helical" evidence="6">
    <location>
        <begin position="346"/>
        <end position="365"/>
    </location>
</feature>
<name>A0A934R1K2_9BACT</name>
<comment type="subcellular location">
    <subcellularLocation>
        <location evidence="1">Cell membrane</location>
        <topology evidence="1">Multi-pass membrane protein</topology>
    </subcellularLocation>
</comment>
<feature type="transmembrane region" description="Helical" evidence="6">
    <location>
        <begin position="394"/>
        <end position="417"/>
    </location>
</feature>
<sequence>MRWTFKLARRGHAANLMGRQPLFFAALVASACVLTAGLDGVWAQVLAVAAGLAGWWLGNGRTGASWWLCGLVAAGVFSWRTESRDADERGLLASGGGMMEGRVMKDGKGGGDFWRAPVILSGGPHAGVKVWWEGKGKSPVAGSRVRAEGSFGPLPVPRNPGEFDPAAWLRCQGVAAVFRASHITGEVETGTGAAFGAAIRQGFRSAVTDGLAEDSQAVEVIRAVVIGEQPPDAEELIAPFRNSGTLHAFSVSGMHVGMVALIGWFVLGACGMPRRWAVLVLLPLIFGYSWLTGNSPPAVRSAWMAAVFLAAFVTRRRPDLLNSLGAVLLVGMLWDGRLLFLPGVQLSYFVVAAIAVGADWTRSWFSWLAKPELYLPLGVMTGWQRFWLRSRQKLATSLEVSVAAAIGSTPLTVYHFGLLTPVSIVSNLFISWLILIMLCGALFSAAVHPFVPGVARMVNGLNGKVADLCVSIAKGFSAIPGGHYQLRQETEPFLLVYDLERGAGAACFSDGGSGAVMFDCADRYHFRRSVAPSLRRLGVAPDSVVLSHPDGGHLGGGDAVWSAFPIKQAVLPVEKSRSPAFRAWLDDSPAHGVKLLHVADFKNLPLPDGATLEVIHVPAPRSQNARADDRVAVFRMHWRGWKLLFTSDAGMNTEMAILDQKQDVEADVIIAGHHRGNVMLCDAFLAAVKPRAIVASHADFPFAEALRPQTVASWRSQGIKVVHQGEAGGVTLRVDDDGNLRLEGFVDRSATVLERR</sequence>
<feature type="domain" description="DUF4131" evidence="8">
    <location>
        <begin position="41"/>
        <end position="181"/>
    </location>
</feature>
<feature type="transmembrane region" description="Helical" evidence="6">
    <location>
        <begin position="429"/>
        <end position="451"/>
    </location>
</feature>
<evidence type="ECO:0000313" key="10">
    <source>
        <dbReference type="Proteomes" id="UP000600139"/>
    </source>
</evidence>
<dbReference type="Gene3D" id="3.60.15.10">
    <property type="entry name" value="Ribonuclease Z/Hydroxyacylglutathione hydrolase-like"/>
    <property type="match status" value="1"/>
</dbReference>
<dbReference type="InterPro" id="IPR004477">
    <property type="entry name" value="ComEC_N"/>
</dbReference>
<feature type="transmembrane region" description="Helical" evidence="6">
    <location>
        <begin position="246"/>
        <end position="267"/>
    </location>
</feature>
<keyword evidence="4 6" id="KW-1133">Transmembrane helix</keyword>
<keyword evidence="2" id="KW-1003">Cell membrane</keyword>
<dbReference type="RefSeq" id="WP_200349418.1">
    <property type="nucleotide sequence ID" value="NZ_BAABHZ010000010.1"/>
</dbReference>
<dbReference type="PROSITE" id="PS51257">
    <property type="entry name" value="PROKAR_LIPOPROTEIN"/>
    <property type="match status" value="1"/>
</dbReference>
<evidence type="ECO:0000256" key="6">
    <source>
        <dbReference type="SAM" id="Phobius"/>
    </source>
</evidence>
<dbReference type="GO" id="GO:0005886">
    <property type="term" value="C:plasma membrane"/>
    <property type="evidence" value="ECO:0007669"/>
    <property type="project" value="UniProtKB-SubCell"/>
</dbReference>
<accession>A0A934R1K2</accession>
<keyword evidence="3 6" id="KW-0812">Transmembrane</keyword>
<evidence type="ECO:0000256" key="3">
    <source>
        <dbReference type="ARBA" id="ARBA00022692"/>
    </source>
</evidence>